<feature type="region of interest" description="Disordered" evidence="1">
    <location>
        <begin position="637"/>
        <end position="695"/>
    </location>
</feature>
<name>A0A9W7LCS3_9STRA</name>
<evidence type="ECO:0000313" key="3">
    <source>
        <dbReference type="Proteomes" id="UP001165065"/>
    </source>
</evidence>
<keyword evidence="3" id="KW-1185">Reference proteome</keyword>
<feature type="region of interest" description="Disordered" evidence="1">
    <location>
        <begin position="1129"/>
        <end position="1224"/>
    </location>
</feature>
<dbReference type="OrthoDB" id="193553at2759"/>
<feature type="region of interest" description="Disordered" evidence="1">
    <location>
        <begin position="1077"/>
        <end position="1096"/>
    </location>
</feature>
<sequence>MSMSLVALYQWVLDNLHCNPYSNDWHSLAEATILATGSSIPCYSKTLAPPSALRCCVSHLHRVLVNDKFPGWHEMGKWDFVSRVEDGDESANRIIYEALKGCFIKTSCKGKGGKEAAGKIMSGYNHNELMETMIERERDMEIALKGFRGRGYGVGSPEPKPKSQPPPKPHPYTVGWTEGVSREGEVKREVALEKGALPNRGKVRVQAGKGGTWDATREISVPMGSKPRGAVEARLEGMIERKNRRVHGRLKSNDLRKEKEFLHATPNHRNANARGWRRETERVKHKHYIDDNIFADVLEGNYGFSDSVEVEVRKKEVFNWVLGLGIRVDPKVLGLDAEKKKRKEGKNEELERKERWKDSQEKKYEDRMQGKESHEERKQHAYSGKTTVLHHHGERSGGATNTRKLSKKGGNVPSTGGGSTISAIRHQKKLYGRNSSLEHSLHSVLQNGVFLSFLAAAVMKMKHGDRFEGIRWEAREGNRDMFVPNGTVMKPTTKAQAMHNVNKACELFIKDQVVDGEVLFRGKEIVEGDLNKAWGLLFKVWEGYGGLGGRGRRGDEMQKVRGTVKHPPPSRPSEAGGEEGGGAAEEDEAVEETYTPTWRKGGKREMGRIGRGGGKGGGRGGGEKDYLLEHEEVLRRIESRGGEEGEWGERQDRDRPGRGKRRSKGVGREMLNEDQAAEEREESGIETLAAHSSPSQAQTSAASLIPYVNYCPPTFKDPYTLSLLDQSLPHVSAQQVNHVHLWLHRLGFNPYNGGSGRHGVLRDNLRNGVLLCDVLELVEGGMCKGIGMEGKLRRRCDNVEDAVWNVSMGMDVMRNGRYRIKHRLTADPMEHVKGDKNAIYGLLWEMVQVYPTFVGAGMKENRWGKWSKKRGWRRYSPRQRQLLENAIVCWLRDKGILNELGLWDGIWEGGEGTKRKSDYDIAVDFVTGKVGEMRLPELYFLKDGMFDGTILCALCWKVLGGRRRDGVKGWIKAPKTGPVRMGNIKRAIDALKGWWNEERKVAMSARWLGEDAVDRIFNEDWETTVGILEDIMRCSDGMMPRPVKPLGDEKPYLGCYGGVFRERGMEEKKVEAFEVEGIEEEEEMGGKGEGTGHDLLPQKPKIQAAVEDNKNEIIPSDEGRSGGLVFKRRIAGEGTERRGGDGDDIGAKKRQVEEGKEKGKKEEEELVVVEIEDDEEVVEEEDIGDVRGEEAVEGEEAGKQIPEEEAPPQEAALPSPSPFPPPTRSDVFDLTRWLFGRLRIKIKSADALCNPPFVSEEFKSGLLMARVASELAGGRSRDLPGINTSPKTRAARVQNCRRAVEALISGFRSSKLAIKTSASLRASADRVADGDACAAVALLLKVKEIHMH</sequence>
<evidence type="ECO:0000313" key="2">
    <source>
        <dbReference type="EMBL" id="GMI44966.1"/>
    </source>
</evidence>
<proteinExistence type="predicted"/>
<feature type="region of interest" description="Disordered" evidence="1">
    <location>
        <begin position="339"/>
        <end position="420"/>
    </location>
</feature>
<dbReference type="InterPro" id="IPR036872">
    <property type="entry name" value="CH_dom_sf"/>
</dbReference>
<evidence type="ECO:0000256" key="1">
    <source>
        <dbReference type="SAM" id="MobiDB-lite"/>
    </source>
</evidence>
<dbReference type="SUPFAM" id="SSF47576">
    <property type="entry name" value="Calponin-homology domain, CH-domain"/>
    <property type="match status" value="1"/>
</dbReference>
<comment type="caution">
    <text evidence="2">The sequence shown here is derived from an EMBL/GenBank/DDBJ whole genome shotgun (WGS) entry which is preliminary data.</text>
</comment>
<feature type="compositionally biased region" description="Basic and acidic residues" evidence="1">
    <location>
        <begin position="345"/>
        <end position="379"/>
    </location>
</feature>
<feature type="compositionally biased region" description="Basic and acidic residues" evidence="1">
    <location>
        <begin position="1184"/>
        <end position="1202"/>
    </location>
</feature>
<feature type="compositionally biased region" description="Basic and acidic residues" evidence="1">
    <location>
        <begin position="637"/>
        <end position="657"/>
    </location>
</feature>
<gene>
    <name evidence="2" type="ORF">TrCOL_g8735</name>
</gene>
<feature type="compositionally biased region" description="Acidic residues" evidence="1">
    <location>
        <begin position="1164"/>
        <end position="1183"/>
    </location>
</feature>
<feature type="region of interest" description="Disordered" evidence="1">
    <location>
        <begin position="150"/>
        <end position="174"/>
    </location>
</feature>
<dbReference type="Proteomes" id="UP001165065">
    <property type="component" value="Unassembled WGS sequence"/>
</dbReference>
<feature type="compositionally biased region" description="Basic and acidic residues" evidence="1">
    <location>
        <begin position="1130"/>
        <end position="1163"/>
    </location>
</feature>
<feature type="compositionally biased region" description="Gly residues" evidence="1">
    <location>
        <begin position="609"/>
        <end position="620"/>
    </location>
</feature>
<organism evidence="2 3">
    <name type="scientific">Triparma columacea</name>
    <dbReference type="NCBI Taxonomy" id="722753"/>
    <lineage>
        <taxon>Eukaryota</taxon>
        <taxon>Sar</taxon>
        <taxon>Stramenopiles</taxon>
        <taxon>Ochrophyta</taxon>
        <taxon>Bolidophyceae</taxon>
        <taxon>Parmales</taxon>
        <taxon>Triparmaceae</taxon>
        <taxon>Triparma</taxon>
    </lineage>
</organism>
<dbReference type="EMBL" id="BRYA01000233">
    <property type="protein sequence ID" value="GMI44966.1"/>
    <property type="molecule type" value="Genomic_DNA"/>
</dbReference>
<protein>
    <submittedName>
        <fullName evidence="2">Uncharacterized protein</fullName>
    </submittedName>
</protein>
<feature type="region of interest" description="Disordered" evidence="1">
    <location>
        <begin position="549"/>
        <end position="625"/>
    </location>
</feature>
<reference evidence="3" key="1">
    <citation type="journal article" date="2023" name="Commun. Biol.">
        <title>Genome analysis of Parmales, the sister group of diatoms, reveals the evolutionary specialization of diatoms from phago-mixotrophs to photoautotrophs.</title>
        <authorList>
            <person name="Ban H."/>
            <person name="Sato S."/>
            <person name="Yoshikawa S."/>
            <person name="Yamada K."/>
            <person name="Nakamura Y."/>
            <person name="Ichinomiya M."/>
            <person name="Sato N."/>
            <person name="Blanc-Mathieu R."/>
            <person name="Endo H."/>
            <person name="Kuwata A."/>
            <person name="Ogata H."/>
        </authorList>
    </citation>
    <scope>NUCLEOTIDE SEQUENCE [LARGE SCALE GENOMIC DNA]</scope>
</reference>
<accession>A0A9W7LCS3</accession>